<name>A0A0E0AUD6_9ORYZ</name>
<evidence type="ECO:0000256" key="2">
    <source>
        <dbReference type="ARBA" id="ARBA00023125"/>
    </source>
</evidence>
<dbReference type="InterPro" id="IPR046955">
    <property type="entry name" value="PHR1-like"/>
</dbReference>
<feature type="region of interest" description="Disordered" evidence="5">
    <location>
        <begin position="132"/>
        <end position="185"/>
    </location>
</feature>
<keyword evidence="2" id="KW-0238">DNA-binding</keyword>
<dbReference type="NCBIfam" id="TIGR01557">
    <property type="entry name" value="myb_SHAQKYF"/>
    <property type="match status" value="1"/>
</dbReference>
<dbReference type="HOGENOM" id="CLU_1463462_0_0_1"/>
<dbReference type="GO" id="GO:0003677">
    <property type="term" value="F:DNA binding"/>
    <property type="evidence" value="ECO:0007669"/>
    <property type="project" value="UniProtKB-KW"/>
</dbReference>
<feature type="compositionally biased region" description="Low complexity" evidence="5">
    <location>
        <begin position="132"/>
        <end position="161"/>
    </location>
</feature>
<dbReference type="Gene3D" id="1.10.10.60">
    <property type="entry name" value="Homeodomain-like"/>
    <property type="match status" value="1"/>
</dbReference>
<dbReference type="GO" id="GO:0003700">
    <property type="term" value="F:DNA-binding transcription factor activity"/>
    <property type="evidence" value="ECO:0007669"/>
    <property type="project" value="InterPro"/>
</dbReference>
<dbReference type="Gramene" id="OGLUM08G12590.5">
    <property type="protein sequence ID" value="OGLUM08G12590.5"/>
    <property type="gene ID" value="OGLUM08G12590"/>
</dbReference>
<reference evidence="6" key="2">
    <citation type="submission" date="2018-05" db="EMBL/GenBank/DDBJ databases">
        <title>OgluRS3 (Oryza glumaepatula Reference Sequence Version 3).</title>
        <authorList>
            <person name="Zhang J."/>
            <person name="Kudrna D."/>
            <person name="Lee S."/>
            <person name="Talag J."/>
            <person name="Welchert J."/>
            <person name="Wing R.A."/>
        </authorList>
    </citation>
    <scope>NUCLEOTIDE SEQUENCE [LARGE SCALE GENOMIC DNA]</scope>
</reference>
<protein>
    <submittedName>
        <fullName evidence="6">Uncharacterized protein</fullName>
    </submittedName>
</protein>
<evidence type="ECO:0000313" key="7">
    <source>
        <dbReference type="Proteomes" id="UP000026961"/>
    </source>
</evidence>
<keyword evidence="3" id="KW-0804">Transcription</keyword>
<organism evidence="6">
    <name type="scientific">Oryza glumipatula</name>
    <dbReference type="NCBI Taxonomy" id="40148"/>
    <lineage>
        <taxon>Eukaryota</taxon>
        <taxon>Viridiplantae</taxon>
        <taxon>Streptophyta</taxon>
        <taxon>Embryophyta</taxon>
        <taxon>Tracheophyta</taxon>
        <taxon>Spermatophyta</taxon>
        <taxon>Magnoliopsida</taxon>
        <taxon>Liliopsida</taxon>
        <taxon>Poales</taxon>
        <taxon>Poaceae</taxon>
        <taxon>BOP clade</taxon>
        <taxon>Oryzoideae</taxon>
        <taxon>Oryzeae</taxon>
        <taxon>Oryzinae</taxon>
        <taxon>Oryza</taxon>
    </lineage>
</organism>
<evidence type="ECO:0000256" key="1">
    <source>
        <dbReference type="ARBA" id="ARBA00023015"/>
    </source>
</evidence>
<keyword evidence="1" id="KW-0805">Transcription regulation</keyword>
<evidence type="ECO:0000256" key="5">
    <source>
        <dbReference type="SAM" id="MobiDB-lite"/>
    </source>
</evidence>
<dbReference type="EnsemblPlants" id="OGLUM08G12590.5">
    <property type="protein sequence ID" value="OGLUM08G12590.5"/>
    <property type="gene ID" value="OGLUM08G12590"/>
</dbReference>
<evidence type="ECO:0000313" key="6">
    <source>
        <dbReference type="EnsemblPlants" id="OGLUM08G12590.5"/>
    </source>
</evidence>
<dbReference type="Proteomes" id="UP000026961">
    <property type="component" value="Chromosome 8"/>
</dbReference>
<sequence>MFPGLIHHHRLLDADVGGGGGGSSAGLVLTADPKPRLRWTADLHDRFVDAVAQLGGPDTAQQTNKNKSCRMKNLAGSIFFPLFLFGWERKAKEGSGGSGWRDGGRGGFKYGACGGGESGICGGAQGRLPPAAAAAASRKDQSFSTTSATATPSRSAATGPAQQEGGERARPWMGERVVFSGKVER</sequence>
<keyword evidence="4" id="KW-0539">Nucleus</keyword>
<evidence type="ECO:0000256" key="3">
    <source>
        <dbReference type="ARBA" id="ARBA00023163"/>
    </source>
</evidence>
<dbReference type="PANTHER" id="PTHR31499">
    <property type="entry name" value="MYB FAMILY TRANSCRIPTION FACTOR PHL11"/>
    <property type="match status" value="1"/>
</dbReference>
<dbReference type="InterPro" id="IPR006447">
    <property type="entry name" value="Myb_dom_plants"/>
</dbReference>
<dbReference type="PANTHER" id="PTHR31499:SF76">
    <property type="entry name" value="OS08G0346400 PROTEIN"/>
    <property type="match status" value="1"/>
</dbReference>
<dbReference type="AlphaFoldDB" id="A0A0E0AUD6"/>
<accession>A0A0E0AUD6</accession>
<proteinExistence type="predicted"/>
<reference evidence="6" key="1">
    <citation type="submission" date="2015-04" db="UniProtKB">
        <authorList>
            <consortium name="EnsemblPlants"/>
        </authorList>
    </citation>
    <scope>IDENTIFICATION</scope>
</reference>
<evidence type="ECO:0000256" key="4">
    <source>
        <dbReference type="ARBA" id="ARBA00023242"/>
    </source>
</evidence>
<keyword evidence="7" id="KW-1185">Reference proteome</keyword>